<dbReference type="FunFam" id="3.30.70.1430:FF:000001">
    <property type="entry name" value="Efflux pump membrane transporter"/>
    <property type="match status" value="1"/>
</dbReference>
<evidence type="ECO:0000256" key="2">
    <source>
        <dbReference type="ARBA" id="ARBA00010942"/>
    </source>
</evidence>
<protein>
    <recommendedName>
        <fullName evidence="9">Efflux pump membrane transporter</fullName>
    </recommendedName>
</protein>
<dbReference type="KEGG" id="mflg:ABS361_05910"/>
<dbReference type="NCBIfam" id="TIGR00915">
    <property type="entry name" value="2A0602"/>
    <property type="match status" value="1"/>
</dbReference>
<keyword evidence="6 9" id="KW-0812">Transmembrane</keyword>
<dbReference type="PANTHER" id="PTHR32063">
    <property type="match status" value="1"/>
</dbReference>
<organism evidence="11">
    <name type="scientific">Methyloraptor flagellatus</name>
    <dbReference type="NCBI Taxonomy" id="3162530"/>
    <lineage>
        <taxon>Bacteria</taxon>
        <taxon>Pseudomonadati</taxon>
        <taxon>Pseudomonadota</taxon>
        <taxon>Alphaproteobacteria</taxon>
        <taxon>Hyphomicrobiales</taxon>
        <taxon>Ancalomicrobiaceae</taxon>
        <taxon>Methyloraptor</taxon>
    </lineage>
</organism>
<evidence type="ECO:0000256" key="7">
    <source>
        <dbReference type="ARBA" id="ARBA00022989"/>
    </source>
</evidence>
<feature type="transmembrane region" description="Helical" evidence="9">
    <location>
        <begin position="471"/>
        <end position="498"/>
    </location>
</feature>
<dbReference type="Pfam" id="PF00873">
    <property type="entry name" value="ACR_tran"/>
    <property type="match status" value="1"/>
</dbReference>
<keyword evidence="8 9" id="KW-0472">Membrane</keyword>
<evidence type="ECO:0000256" key="8">
    <source>
        <dbReference type="ARBA" id="ARBA00023136"/>
    </source>
</evidence>
<gene>
    <name evidence="11" type="ORF">ABS361_05910</name>
</gene>
<dbReference type="GO" id="GO:0005886">
    <property type="term" value="C:plasma membrane"/>
    <property type="evidence" value="ECO:0007669"/>
    <property type="project" value="UniProtKB-SubCell"/>
</dbReference>
<feature type="transmembrane region" description="Helical" evidence="9">
    <location>
        <begin position="869"/>
        <end position="889"/>
    </location>
</feature>
<sequence length="1092" mass="117165">MVGFFTERPIFASAIAIIMVLAGTICYFLLPVAQFPDITPPQVVVSARYPGASAQVVADTVTTPLEQAINGVEGMMYLSSSSSNDGSATITVTFNVGYPLSTAAVDVQNRVSQASSSLPAIVNQAGVTLRKQNPNFVLIVDLTSPDGSIDPVTMSNYAYLQIVDPLKRLPGVGDVQIFGERRYSMRIWLDPDKLASLSLTALDVQQAIAEQNVQVAAGKIGQSPAPDGTAFEAQVNAAGRLSTPEQFGEIVVRVDAANGSAIRLRDVARIELGALQYSSSAHFGGRPSVVLGVFQMPGSNALDLQARVQSKMEELSQRFPKGLAYGIHYDTTRFVSAAMEDVVVTLFEALILVVIVVFVFLQSWRTTIIPMIAIPVSLIATLVVMLALGFSLNMLSLLGMVLAIGLVVDDAIVVVENVERQLEAGLPPMEAAKVAMREVTGPIIATTAVLMAVFVPVAFIPGVAGRLYNQFALTIAISVGISAFNSLTLSPALSAAFLTHRGPTTFPPFRWFNAGFDWASHAYARSVRGFVRFRWLLLACFVALIGGTYFAWQRLPSTFLPVEDQGYFFVVVQLPDGASLERTDAVVRQVHDVLMAEPGVETVGSIGGFNFLTSAAQSNAAVEFAILKPWAERGANLKASAIVNSVRPKLLGIPDAFVLSFDPPSIPGLSATGGFEFQVEDLGGRGPEALNEVTQAVIAEARKQPEINGRQVFSSFSTSTPQYVYDLDRNKAKLLGLNLQDVFNTLQIYLGSLYVNDFNAFGHTFRVTLQAEQEARATAADLSRLAVRSPTGKMVPLDTLGTLKATVGPETVPHYNNNASALINGAAAPGFSSGQAVAAMQRVADAVLPKDFGYEWTGITFQELKAGSIASIVFGLAIVFVFLILAAQYESWSMPFMVLLAVPLALFGAFVTLGWRDMQIDVYSQIGFVMLIGLAAKNAILIVEFARKRREEGLEIVEAAMEAARLRLRPILMTAFAFILGVVPLMLATGAGAASRQSIGTTVFGGMLAATFLTLVFVPVFYAVIETWRERRGEQAVVPAHVSPVPHHHAAPDPVPQPHGRPHDHHLPHARPQPRPAAANDTAPVEEPAAAE</sequence>
<dbReference type="GO" id="GO:0042910">
    <property type="term" value="F:xenobiotic transmembrane transporter activity"/>
    <property type="evidence" value="ECO:0007669"/>
    <property type="project" value="TreeGrafter"/>
</dbReference>
<evidence type="ECO:0000313" key="11">
    <source>
        <dbReference type="EMBL" id="XBY45796.1"/>
    </source>
</evidence>
<dbReference type="GO" id="GO:0015562">
    <property type="term" value="F:efflux transmembrane transporter activity"/>
    <property type="evidence" value="ECO:0007669"/>
    <property type="project" value="InterPro"/>
</dbReference>
<dbReference type="Gene3D" id="3.30.70.1440">
    <property type="entry name" value="Multidrug efflux transporter AcrB pore domain"/>
    <property type="match status" value="1"/>
</dbReference>
<name>A0AAU7XCI3_9HYPH</name>
<evidence type="ECO:0000256" key="1">
    <source>
        <dbReference type="ARBA" id="ARBA00004429"/>
    </source>
</evidence>
<dbReference type="Gene3D" id="3.30.70.1430">
    <property type="entry name" value="Multidrug efflux transporter AcrB pore domain"/>
    <property type="match status" value="2"/>
</dbReference>
<dbReference type="AlphaFoldDB" id="A0AAU7XCI3"/>
<accession>A0AAU7XCI3</accession>
<dbReference type="Gene3D" id="3.30.70.1320">
    <property type="entry name" value="Multidrug efflux transporter AcrB pore domain like"/>
    <property type="match status" value="1"/>
</dbReference>
<feature type="region of interest" description="Disordered" evidence="10">
    <location>
        <begin position="1044"/>
        <end position="1092"/>
    </location>
</feature>
<comment type="caution">
    <text evidence="9">Lacks conserved residue(s) required for the propagation of feature annotation.</text>
</comment>
<dbReference type="InterPro" id="IPR004764">
    <property type="entry name" value="MdtF-like"/>
</dbReference>
<evidence type="ECO:0000256" key="6">
    <source>
        <dbReference type="ARBA" id="ARBA00022692"/>
    </source>
</evidence>
<proteinExistence type="inferred from homology"/>
<keyword evidence="7 9" id="KW-1133">Transmembrane helix</keyword>
<dbReference type="NCBIfam" id="NF000282">
    <property type="entry name" value="RND_permease_1"/>
    <property type="match status" value="1"/>
</dbReference>
<evidence type="ECO:0000256" key="5">
    <source>
        <dbReference type="ARBA" id="ARBA00022519"/>
    </source>
</evidence>
<dbReference type="RefSeq" id="WP_407050892.1">
    <property type="nucleotide sequence ID" value="NZ_CP158568.1"/>
</dbReference>
<dbReference type="InterPro" id="IPR001036">
    <property type="entry name" value="Acrflvin-R"/>
</dbReference>
<dbReference type="InterPro" id="IPR027463">
    <property type="entry name" value="AcrB_DN_DC_subdom"/>
</dbReference>
<feature type="transmembrane region" description="Helical" evidence="9">
    <location>
        <begin position="1003"/>
        <end position="1025"/>
    </location>
</feature>
<feature type="compositionally biased region" description="Basic residues" evidence="10">
    <location>
        <begin position="1060"/>
        <end position="1069"/>
    </location>
</feature>
<dbReference type="PANTHER" id="PTHR32063:SF11">
    <property type="entry name" value="CATION OR DRUG EFFLUX SYSTEM PROTEIN"/>
    <property type="match status" value="1"/>
</dbReference>
<feature type="transmembrane region" description="Helical" evidence="9">
    <location>
        <begin position="368"/>
        <end position="388"/>
    </location>
</feature>
<dbReference type="SUPFAM" id="SSF82693">
    <property type="entry name" value="Multidrug efflux transporter AcrB pore domain, PN1, PN2, PC1 and PC2 subdomains"/>
    <property type="match status" value="3"/>
</dbReference>
<evidence type="ECO:0000256" key="4">
    <source>
        <dbReference type="ARBA" id="ARBA00022475"/>
    </source>
</evidence>
<reference evidence="11" key="1">
    <citation type="submission" date="2024-06" db="EMBL/GenBank/DDBJ databases">
        <title>Methylostella associata gen. nov., sp. nov., a novel Ancalomicrobiaceae-affiliated facultatively methylotrophic bacteria that feed on methanotrophs of the genus Methylococcus.</title>
        <authorList>
            <person name="Saltykova V."/>
            <person name="Danilova O.V."/>
            <person name="Oshkin I.Y."/>
            <person name="Belova S.E."/>
            <person name="Pimenov N.V."/>
            <person name="Dedysh S.N."/>
        </authorList>
    </citation>
    <scope>NUCLEOTIDE SEQUENCE</scope>
    <source>
        <strain evidence="11">S20</strain>
    </source>
</reference>
<feature type="transmembrane region" description="Helical" evidence="9">
    <location>
        <begin position="12"/>
        <end position="30"/>
    </location>
</feature>
<dbReference type="GO" id="GO:0009636">
    <property type="term" value="P:response to toxic substance"/>
    <property type="evidence" value="ECO:0007669"/>
    <property type="project" value="UniProtKB-ARBA"/>
</dbReference>
<keyword evidence="3 9" id="KW-0813">Transport</keyword>
<dbReference type="SUPFAM" id="SSF82866">
    <property type="entry name" value="Multidrug efflux transporter AcrB transmembrane domain"/>
    <property type="match status" value="2"/>
</dbReference>
<feature type="transmembrane region" description="Helical" evidence="9">
    <location>
        <begin position="896"/>
        <end position="916"/>
    </location>
</feature>
<evidence type="ECO:0000256" key="9">
    <source>
        <dbReference type="RuleBase" id="RU364070"/>
    </source>
</evidence>
<feature type="transmembrane region" description="Helical" evidence="9">
    <location>
        <begin position="342"/>
        <end position="361"/>
    </location>
</feature>
<keyword evidence="4" id="KW-1003">Cell membrane</keyword>
<evidence type="ECO:0000256" key="10">
    <source>
        <dbReference type="SAM" id="MobiDB-lite"/>
    </source>
</evidence>
<evidence type="ECO:0000256" key="3">
    <source>
        <dbReference type="ARBA" id="ARBA00022448"/>
    </source>
</evidence>
<dbReference type="FunFam" id="1.20.1640.10:FF:000001">
    <property type="entry name" value="Efflux pump membrane transporter"/>
    <property type="match status" value="1"/>
</dbReference>
<dbReference type="Gene3D" id="3.30.2090.10">
    <property type="entry name" value="Multidrug efflux transporter AcrB TolC docking domain, DN and DC subdomains"/>
    <property type="match status" value="2"/>
</dbReference>
<dbReference type="SUPFAM" id="SSF82714">
    <property type="entry name" value="Multidrug efflux transporter AcrB TolC docking domain, DN and DC subdomains"/>
    <property type="match status" value="2"/>
</dbReference>
<feature type="transmembrane region" description="Helical" evidence="9">
    <location>
        <begin position="535"/>
        <end position="552"/>
    </location>
</feature>
<feature type="transmembrane region" description="Helical" evidence="9">
    <location>
        <begin position="971"/>
        <end position="991"/>
    </location>
</feature>
<dbReference type="EMBL" id="CP158568">
    <property type="protein sequence ID" value="XBY45796.1"/>
    <property type="molecule type" value="Genomic_DNA"/>
</dbReference>
<feature type="transmembrane region" description="Helical" evidence="9">
    <location>
        <begin position="439"/>
        <end position="459"/>
    </location>
</feature>
<dbReference type="Gene3D" id="1.20.1640.10">
    <property type="entry name" value="Multidrug efflux transporter AcrB transmembrane domain"/>
    <property type="match status" value="2"/>
</dbReference>
<feature type="transmembrane region" description="Helical" evidence="9">
    <location>
        <begin position="922"/>
        <end position="943"/>
    </location>
</feature>
<comment type="similarity">
    <text evidence="2 9">Belongs to the resistance-nodulation-cell division (RND) (TC 2.A.6) family.</text>
</comment>
<keyword evidence="5 9" id="KW-0997">Cell inner membrane</keyword>
<comment type="subcellular location">
    <subcellularLocation>
        <location evidence="1 9">Cell inner membrane</location>
        <topology evidence="1 9">Multi-pass membrane protein</topology>
    </subcellularLocation>
</comment>
<dbReference type="PRINTS" id="PR00702">
    <property type="entry name" value="ACRIFLAVINRP"/>
</dbReference>